<dbReference type="NCBIfam" id="TIGR02608">
    <property type="entry name" value="delta_60_rpt"/>
    <property type="match status" value="6"/>
</dbReference>
<dbReference type="RefSeq" id="WP_284102053.1">
    <property type="nucleotide sequence ID" value="NZ_JARRAF010000023.1"/>
</dbReference>
<protein>
    <submittedName>
        <fullName evidence="1">Delta-60 repeat domain-containing protein</fullName>
    </submittedName>
</protein>
<dbReference type="Pfam" id="PF17164">
    <property type="entry name" value="DUF5122"/>
    <property type="match status" value="7"/>
</dbReference>
<dbReference type="PANTHER" id="PTHR31778">
    <property type="entry name" value="BUD SITE SELECTION PROTEIN RAX2"/>
    <property type="match status" value="1"/>
</dbReference>
<name>A0ABT7E0H8_9NEIS</name>
<keyword evidence="2" id="KW-1185">Reference proteome</keyword>
<gene>
    <name evidence="1" type="ORF">PZA18_16945</name>
</gene>
<organism evidence="1 2">
    <name type="scientific">Parachitinimonas caeni</name>
    <dbReference type="NCBI Taxonomy" id="3031301"/>
    <lineage>
        <taxon>Bacteria</taxon>
        <taxon>Pseudomonadati</taxon>
        <taxon>Pseudomonadota</taxon>
        <taxon>Betaproteobacteria</taxon>
        <taxon>Neisseriales</taxon>
        <taxon>Chitinibacteraceae</taxon>
        <taxon>Parachitinimonas</taxon>
    </lineage>
</organism>
<accession>A0ABT7E0H8</accession>
<dbReference type="SUPFAM" id="SSF63829">
    <property type="entry name" value="Calcium-dependent phosphotriesterase"/>
    <property type="match status" value="2"/>
</dbReference>
<dbReference type="InterPro" id="IPR013431">
    <property type="entry name" value="Delta_60_rpt"/>
</dbReference>
<dbReference type="Proteomes" id="UP001172778">
    <property type="component" value="Unassembled WGS sequence"/>
</dbReference>
<proteinExistence type="predicted"/>
<sequence length="480" mass="51024">MVNQTHPRSVILLNTLILQPHLSYRFIPPNDCRAIQSTTTKEYSLMQLLSRFLSATTGLSGVRPLARFSGLLSSLLWLIVSLAGIMPSHAADAQDVTNPTVQTSWGLNGSVYAMAVQSDGKVIVGGEFTSYHDGRTAISRNNIARLNPDGSLDSSFAPGLAANDPVVAIAIQGDGKIMIGGGFTAYNGITRNRIARIHSDGTLDSSFNPGEGAAGGEVLALALQNDGKVVIGGKFTYVNGVPRNRVARLNSDGTLDTSFGIGNVRYGAAGYVISLAIQNDGKILVCGNFTVFDRINRKYIARLHNNGTLDTSFDPRNGPSSEVNVIRSQNDGKVLIGGFFTEYNGARSGRLARLNSNGTLDNSFNTGFGTDLELYSLEVQDDGKVLIGGNFTTYNGVGRHRIARINTDGSLDTSFTTNPGTNGLVRAIATQGPNLVLIGGAFTKYDETRRDFVARLKSSGALDNKFAPGHAIGGPADETE</sequence>
<comment type="caution">
    <text evidence="1">The sequence shown here is derived from an EMBL/GenBank/DDBJ whole genome shotgun (WGS) entry which is preliminary data.</text>
</comment>
<evidence type="ECO:0000313" key="1">
    <source>
        <dbReference type="EMBL" id="MDK2125744.1"/>
    </source>
</evidence>
<reference evidence="1" key="1">
    <citation type="submission" date="2023-03" db="EMBL/GenBank/DDBJ databases">
        <title>Chitinimonas shenzhenensis gen. nov., sp. nov., a novel member of family Burkholderiaceae isolated from activated sludge collected in Shen Zhen, China.</title>
        <authorList>
            <person name="Wang X."/>
        </authorList>
    </citation>
    <scope>NUCLEOTIDE SEQUENCE</scope>
    <source>
        <strain evidence="1">DQS-5</strain>
    </source>
</reference>
<dbReference type="EMBL" id="JARRAF010000023">
    <property type="protein sequence ID" value="MDK2125744.1"/>
    <property type="molecule type" value="Genomic_DNA"/>
</dbReference>
<dbReference type="Gene3D" id="2.80.10.50">
    <property type="match status" value="3"/>
</dbReference>
<dbReference type="PANTHER" id="PTHR31778:SF2">
    <property type="entry name" value="BUD SITE SELECTION PROTEIN RAX2"/>
    <property type="match status" value="1"/>
</dbReference>
<evidence type="ECO:0000313" key="2">
    <source>
        <dbReference type="Proteomes" id="UP001172778"/>
    </source>
</evidence>